<accession>A0A4P8PSD0</accession>
<dbReference type="EMBL" id="MK249179">
    <property type="protein sequence ID" value="QCQ84855.1"/>
    <property type="molecule type" value="Genomic_DNA"/>
</dbReference>
<reference evidence="1" key="1">
    <citation type="submission" date="2018-12" db="EMBL/GenBank/DDBJ databases">
        <title>Singled stranded DNA viruses identified in blackflies (Austrosimulium ungulatum) sampled in New Zealand.</title>
        <authorList>
            <person name="Kraberger S."/>
            <person name="Fontenele R.S."/>
            <person name="Schmidlin K."/>
            <person name="Walters M."/>
            <person name="Varsani A."/>
        </authorList>
    </citation>
    <scope>NUCLEOTIDE SEQUENCE [LARGE SCALE GENOMIC DNA]</scope>
    <source>
        <strain evidence="1">106</strain>
    </source>
</reference>
<organism evidence="1">
    <name type="scientific">Blackfly microvirus SF02</name>
    <dbReference type="NCBI Taxonomy" id="2576452"/>
    <lineage>
        <taxon>Viruses</taxon>
        <taxon>Monodnaviria</taxon>
        <taxon>Sangervirae</taxon>
        <taxon>Phixviricota</taxon>
        <taxon>Malgrandaviricetes</taxon>
        <taxon>Petitvirales</taxon>
        <taxon>Microviridae</taxon>
        <taxon>Microvirus</taxon>
    </lineage>
</organism>
<dbReference type="Proteomes" id="UP000322922">
    <property type="component" value="Genome"/>
</dbReference>
<name>A0A4P8PSD0_9VIRU</name>
<proteinExistence type="predicted"/>
<evidence type="ECO:0000313" key="1">
    <source>
        <dbReference type="EMBL" id="QCQ84855.1"/>
    </source>
</evidence>
<sequence>MQVACNAQIRGNLSSHRLQKQEPTTRSVAAAHMPLSMSYVLSDTINIMWFTLNVDICPQPHRSITCDARKCLIRLHRNSSAVPPPRFTAKTTPCPCAEASASNGL</sequence>
<protein>
    <submittedName>
        <fullName evidence="1">Uncharacterized protein</fullName>
    </submittedName>
</protein>